<evidence type="ECO:0000313" key="14">
    <source>
        <dbReference type="EMBL" id="KAL2917496.1"/>
    </source>
</evidence>
<organism evidence="14 15">
    <name type="scientific">Polyrhizophydium stewartii</name>
    <dbReference type="NCBI Taxonomy" id="2732419"/>
    <lineage>
        <taxon>Eukaryota</taxon>
        <taxon>Fungi</taxon>
        <taxon>Fungi incertae sedis</taxon>
        <taxon>Chytridiomycota</taxon>
        <taxon>Chytridiomycota incertae sedis</taxon>
        <taxon>Chytridiomycetes</taxon>
        <taxon>Rhizophydiales</taxon>
        <taxon>Rhizophydiales incertae sedis</taxon>
        <taxon>Polyrhizophydium</taxon>
    </lineage>
</organism>
<keyword evidence="12" id="KW-0679">Respiratory chain</keyword>
<keyword evidence="8" id="KW-0411">Iron-sulfur</keyword>
<name>A0ABR4NDD4_9FUNG</name>
<comment type="cofactor">
    <cofactor evidence="11">
        <name>[2Fe-2S] cluster</name>
        <dbReference type="ChEBI" id="CHEBI:190135"/>
    </cofactor>
    <text evidence="11">Binds 1 [2Fe-2S] cluster per subunit.</text>
</comment>
<dbReference type="InterPro" id="IPR005805">
    <property type="entry name" value="Rieske_Fe-S_prot_C"/>
</dbReference>
<comment type="caution">
    <text evidence="14">The sequence shown here is derived from an EMBL/GenBank/DDBJ whole genome shotgun (WGS) entry which is preliminary data.</text>
</comment>
<evidence type="ECO:0000256" key="12">
    <source>
        <dbReference type="RuleBase" id="RU004495"/>
    </source>
</evidence>
<dbReference type="Pfam" id="PF02921">
    <property type="entry name" value="UCR_TM"/>
    <property type="match status" value="1"/>
</dbReference>
<evidence type="ECO:0000256" key="1">
    <source>
        <dbReference type="ARBA" id="ARBA00004167"/>
    </source>
</evidence>
<dbReference type="InterPro" id="IPR036922">
    <property type="entry name" value="Rieske_2Fe-2S_sf"/>
</dbReference>
<keyword evidence="12" id="KW-0496">Mitochondrion</keyword>
<sequence length="274" mass="29250">MASAARSARTLFAVSAPAVRSAAAVPATPAVWGGAHGHGHAASPLPSARAALAGGAVAARTAFAGRQAFQQKRFYAAPVTIADADADITSPPKSQEYYKKDMSNYNDQASRNFNYFMVGNLSVIGAVAAKNIISDYLINLSASADVLALAKVEVDMAAIPEGKNLVIQWRGKPIFVRHRTADEIAEANTINIEELRHKETDSERVKDPEWLVMLGVCTHLGCVPIGEAGEFGGWFCPCHGSHYDISGRIRKGPAPLNLEIPPYEIKEDGKIVIG</sequence>
<evidence type="ECO:0000256" key="3">
    <source>
        <dbReference type="ARBA" id="ARBA00022692"/>
    </source>
</evidence>
<keyword evidence="15" id="KW-1185">Reference proteome</keyword>
<dbReference type="EC" id="7.1.1.8" evidence="11"/>
<evidence type="ECO:0000259" key="13">
    <source>
        <dbReference type="PROSITE" id="PS51296"/>
    </source>
</evidence>
<keyword evidence="6" id="KW-1133">Transmembrane helix</keyword>
<comment type="subcellular location">
    <subcellularLocation>
        <location evidence="1">Membrane</location>
        <topology evidence="1">Single-pass membrane protein</topology>
    </subcellularLocation>
    <subcellularLocation>
        <location evidence="12">Mitochondrion inner membrane</location>
    </subcellularLocation>
</comment>
<dbReference type="SUPFAM" id="SSF81502">
    <property type="entry name" value="ISP transmembrane anchor"/>
    <property type="match status" value="1"/>
</dbReference>
<dbReference type="InterPro" id="IPR014349">
    <property type="entry name" value="Rieske_Fe-S_prot"/>
</dbReference>
<evidence type="ECO:0000256" key="7">
    <source>
        <dbReference type="ARBA" id="ARBA00023004"/>
    </source>
</evidence>
<comment type="miscellaneous">
    <text evidence="11">The Rieske protein is a high potential 2Fe-2S protein.</text>
</comment>
<keyword evidence="10" id="KW-1015">Disulfide bond</keyword>
<accession>A0ABR4NDD4</accession>
<feature type="domain" description="Rieske" evidence="13">
    <location>
        <begin position="204"/>
        <end position="272"/>
    </location>
</feature>
<keyword evidence="11" id="KW-0249">Electron transport</keyword>
<dbReference type="InterPro" id="IPR006317">
    <property type="entry name" value="Ubiquinol_cyt_c_Rdtase_Fe-S-su"/>
</dbReference>
<evidence type="ECO:0000256" key="6">
    <source>
        <dbReference type="ARBA" id="ARBA00022989"/>
    </source>
</evidence>
<gene>
    <name evidence="14" type="primary">RIP1</name>
    <name evidence="14" type="ORF">HK105_202777</name>
</gene>
<reference evidence="14 15" key="1">
    <citation type="submission" date="2023-09" db="EMBL/GenBank/DDBJ databases">
        <title>Pangenome analysis of Batrachochytrium dendrobatidis and related Chytrids.</title>
        <authorList>
            <person name="Yacoub M.N."/>
            <person name="Stajich J.E."/>
            <person name="James T.Y."/>
        </authorList>
    </citation>
    <scope>NUCLEOTIDE SEQUENCE [LARGE SCALE GENOMIC DNA]</scope>
    <source>
        <strain evidence="14 15">JEL0888</strain>
    </source>
</reference>
<dbReference type="Gene3D" id="2.102.10.10">
    <property type="entry name" value="Rieske [2Fe-2S] iron-sulphur domain"/>
    <property type="match status" value="1"/>
</dbReference>
<comment type="catalytic activity">
    <reaction evidence="11">
        <text>a quinol + 2 Fe(III)-[cytochrome c](out) = a quinone + 2 Fe(II)-[cytochrome c](out) + 2 H(+)(out)</text>
        <dbReference type="Rhea" id="RHEA:11484"/>
        <dbReference type="Rhea" id="RHEA-COMP:10350"/>
        <dbReference type="Rhea" id="RHEA-COMP:14399"/>
        <dbReference type="ChEBI" id="CHEBI:15378"/>
        <dbReference type="ChEBI" id="CHEBI:24646"/>
        <dbReference type="ChEBI" id="CHEBI:29033"/>
        <dbReference type="ChEBI" id="CHEBI:29034"/>
        <dbReference type="ChEBI" id="CHEBI:132124"/>
        <dbReference type="EC" id="7.1.1.8"/>
    </reaction>
</comment>
<dbReference type="Proteomes" id="UP001527925">
    <property type="component" value="Unassembled WGS sequence"/>
</dbReference>
<evidence type="ECO:0000256" key="4">
    <source>
        <dbReference type="ARBA" id="ARBA00022714"/>
    </source>
</evidence>
<dbReference type="NCBIfam" id="TIGR01416">
    <property type="entry name" value="Rieske_proteo"/>
    <property type="match status" value="1"/>
</dbReference>
<protein>
    <recommendedName>
        <fullName evidence="11">Cytochrome b-c1 complex subunit Rieske, mitochondrial</fullName>
        <ecNumber evidence="11">7.1.1.8</ecNumber>
    </recommendedName>
</protein>
<comment type="similarity">
    <text evidence="2">Belongs to the Rieske iron-sulfur protein family.</text>
</comment>
<dbReference type="Gene3D" id="1.20.5.270">
    <property type="entry name" value="Ubiquinol cytochrome reductase, transmembrane domain"/>
    <property type="match status" value="1"/>
</dbReference>
<evidence type="ECO:0000256" key="9">
    <source>
        <dbReference type="ARBA" id="ARBA00023136"/>
    </source>
</evidence>
<dbReference type="Pfam" id="PF00355">
    <property type="entry name" value="Rieske"/>
    <property type="match status" value="1"/>
</dbReference>
<dbReference type="InterPro" id="IPR004192">
    <property type="entry name" value="Rieske_TM"/>
</dbReference>
<dbReference type="InterPro" id="IPR037008">
    <property type="entry name" value="bc1_Rieske_TM_sf"/>
</dbReference>
<keyword evidence="11" id="KW-0813">Transport</keyword>
<evidence type="ECO:0000256" key="5">
    <source>
        <dbReference type="ARBA" id="ARBA00022723"/>
    </source>
</evidence>
<evidence type="ECO:0000256" key="11">
    <source>
        <dbReference type="RuleBase" id="RU004494"/>
    </source>
</evidence>
<keyword evidence="5" id="KW-0479">Metal-binding</keyword>
<dbReference type="PANTHER" id="PTHR10134">
    <property type="entry name" value="CYTOCHROME B-C1 COMPLEX SUBUNIT RIESKE, MITOCHONDRIAL"/>
    <property type="match status" value="1"/>
</dbReference>
<evidence type="ECO:0000256" key="2">
    <source>
        <dbReference type="ARBA" id="ARBA00010651"/>
    </source>
</evidence>
<evidence type="ECO:0000313" key="15">
    <source>
        <dbReference type="Proteomes" id="UP001527925"/>
    </source>
</evidence>
<evidence type="ECO:0000256" key="10">
    <source>
        <dbReference type="ARBA" id="ARBA00023157"/>
    </source>
</evidence>
<dbReference type="InterPro" id="IPR017941">
    <property type="entry name" value="Rieske_2Fe-2S"/>
</dbReference>
<keyword evidence="4" id="KW-0001">2Fe-2S</keyword>
<proteinExistence type="inferred from homology"/>
<dbReference type="SUPFAM" id="SSF50022">
    <property type="entry name" value="ISP domain"/>
    <property type="match status" value="1"/>
</dbReference>
<evidence type="ECO:0000256" key="8">
    <source>
        <dbReference type="ARBA" id="ARBA00023014"/>
    </source>
</evidence>
<dbReference type="PROSITE" id="PS51296">
    <property type="entry name" value="RIESKE"/>
    <property type="match status" value="1"/>
</dbReference>
<dbReference type="PRINTS" id="PR00162">
    <property type="entry name" value="RIESKE"/>
</dbReference>
<keyword evidence="3" id="KW-0812">Transmembrane</keyword>
<keyword evidence="7" id="KW-0408">Iron</keyword>
<dbReference type="EMBL" id="JADGIZ020000010">
    <property type="protein sequence ID" value="KAL2917496.1"/>
    <property type="molecule type" value="Genomic_DNA"/>
</dbReference>
<dbReference type="CDD" id="cd03470">
    <property type="entry name" value="Rieske_cytochrome_bc1"/>
    <property type="match status" value="1"/>
</dbReference>
<keyword evidence="9" id="KW-0472">Membrane</keyword>